<proteinExistence type="predicted"/>
<evidence type="ECO:0000256" key="2">
    <source>
        <dbReference type="PROSITE-ProRule" id="PRU00169"/>
    </source>
</evidence>
<dbReference type="Proteomes" id="UP001595692">
    <property type="component" value="Unassembled WGS sequence"/>
</dbReference>
<dbReference type="PANTHER" id="PTHR44591">
    <property type="entry name" value="STRESS RESPONSE REGULATOR PROTEIN 1"/>
    <property type="match status" value="1"/>
</dbReference>
<protein>
    <submittedName>
        <fullName evidence="4">Response regulator</fullName>
    </submittedName>
</protein>
<evidence type="ECO:0000256" key="1">
    <source>
        <dbReference type="ARBA" id="ARBA00022553"/>
    </source>
</evidence>
<keyword evidence="1 2" id="KW-0597">Phosphoprotein</keyword>
<evidence type="ECO:0000259" key="3">
    <source>
        <dbReference type="PROSITE" id="PS50110"/>
    </source>
</evidence>
<dbReference type="RefSeq" id="WP_377152715.1">
    <property type="nucleotide sequence ID" value="NZ_JBHSAF010000014.1"/>
</dbReference>
<dbReference type="PANTHER" id="PTHR44591:SF19">
    <property type="entry name" value="TWO-COMPONENT RESPONSE REGULATOR-RELATED"/>
    <property type="match status" value="1"/>
</dbReference>
<keyword evidence="5" id="KW-1185">Reference proteome</keyword>
<reference evidence="5" key="1">
    <citation type="journal article" date="2019" name="Int. J. Syst. Evol. Microbiol.">
        <title>The Global Catalogue of Microorganisms (GCM) 10K type strain sequencing project: providing services to taxonomists for standard genome sequencing and annotation.</title>
        <authorList>
            <consortium name="The Broad Institute Genomics Platform"/>
            <consortium name="The Broad Institute Genome Sequencing Center for Infectious Disease"/>
            <person name="Wu L."/>
            <person name="Ma J."/>
        </authorList>
    </citation>
    <scope>NUCLEOTIDE SEQUENCE [LARGE SCALE GENOMIC DNA]</scope>
    <source>
        <strain evidence="5">CCUG 54939</strain>
    </source>
</reference>
<dbReference type="Gene3D" id="3.40.50.2300">
    <property type="match status" value="1"/>
</dbReference>
<evidence type="ECO:0000313" key="4">
    <source>
        <dbReference type="EMBL" id="MFC3914143.1"/>
    </source>
</evidence>
<organism evidence="4 5">
    <name type="scientific">Pseudaeromonas sharmana</name>
    <dbReference type="NCBI Taxonomy" id="328412"/>
    <lineage>
        <taxon>Bacteria</taxon>
        <taxon>Pseudomonadati</taxon>
        <taxon>Pseudomonadota</taxon>
        <taxon>Gammaproteobacteria</taxon>
        <taxon>Aeromonadales</taxon>
        <taxon>Aeromonadaceae</taxon>
        <taxon>Pseudaeromonas</taxon>
    </lineage>
</organism>
<feature type="modified residue" description="4-aspartylphosphate" evidence="2">
    <location>
        <position position="61"/>
    </location>
</feature>
<sequence length="187" mass="21234">METVLIVDDEPLMLKAITRLLSRAPCTFDGCTYNIKLLTFSDAHEALEYLRLHAVSLVLSDYRMPGLSGVELLSAALELQPQAMRMIISGYADLDALMAAINQAQIYKFIPKPWSDYELVSSIAQALRHRELLLDNQRLADMCRLKMKQDSPQEQERRRLEALEPGITRVRWSDDGALLLDPSDDNK</sequence>
<dbReference type="Pfam" id="PF00072">
    <property type="entry name" value="Response_reg"/>
    <property type="match status" value="1"/>
</dbReference>
<dbReference type="SMART" id="SM00448">
    <property type="entry name" value="REC"/>
    <property type="match status" value="1"/>
</dbReference>
<dbReference type="InterPro" id="IPR050595">
    <property type="entry name" value="Bact_response_regulator"/>
</dbReference>
<dbReference type="EMBL" id="JBHSAF010000014">
    <property type="protein sequence ID" value="MFC3914143.1"/>
    <property type="molecule type" value="Genomic_DNA"/>
</dbReference>
<dbReference type="InterPro" id="IPR011006">
    <property type="entry name" value="CheY-like_superfamily"/>
</dbReference>
<dbReference type="CDD" id="cd17569">
    <property type="entry name" value="REC_HupR-like"/>
    <property type="match status" value="1"/>
</dbReference>
<dbReference type="SUPFAM" id="SSF52172">
    <property type="entry name" value="CheY-like"/>
    <property type="match status" value="1"/>
</dbReference>
<name>A0ABV8CQ69_9GAMM</name>
<dbReference type="InterPro" id="IPR001789">
    <property type="entry name" value="Sig_transdc_resp-reg_receiver"/>
</dbReference>
<comment type="caution">
    <text evidence="4">The sequence shown here is derived from an EMBL/GenBank/DDBJ whole genome shotgun (WGS) entry which is preliminary data.</text>
</comment>
<dbReference type="PROSITE" id="PS50110">
    <property type="entry name" value="RESPONSE_REGULATORY"/>
    <property type="match status" value="1"/>
</dbReference>
<accession>A0ABV8CQ69</accession>
<gene>
    <name evidence="4" type="ORF">ACFOSS_11765</name>
</gene>
<feature type="domain" description="Response regulatory" evidence="3">
    <location>
        <begin position="3"/>
        <end position="127"/>
    </location>
</feature>
<evidence type="ECO:0000313" key="5">
    <source>
        <dbReference type="Proteomes" id="UP001595692"/>
    </source>
</evidence>